<keyword evidence="3" id="KW-1185">Reference proteome</keyword>
<protein>
    <submittedName>
        <fullName evidence="2">Uncharacterized protein</fullName>
    </submittedName>
</protein>
<dbReference type="AlphaFoldDB" id="W7IWD6"/>
<reference evidence="2 3" key="1">
    <citation type="journal article" date="2014" name="Genome Announc.">
        <title>Draft Genome Sequence of the Antitrypanosomally Active Sponge-Associated Bacterium Actinokineospora sp. Strain EG49.</title>
        <authorList>
            <person name="Harjes J."/>
            <person name="Ryu T."/>
            <person name="Abdelmohsen U.R."/>
            <person name="Moitinho-Silva L."/>
            <person name="Horn H."/>
            <person name="Ravasi T."/>
            <person name="Hentschel U."/>
        </authorList>
    </citation>
    <scope>NUCLEOTIDE SEQUENCE [LARGE SCALE GENOMIC DNA]</scope>
    <source>
        <strain evidence="2 3">EG49</strain>
    </source>
</reference>
<evidence type="ECO:0000313" key="3">
    <source>
        <dbReference type="Proteomes" id="UP000019277"/>
    </source>
</evidence>
<dbReference type="Proteomes" id="UP000019277">
    <property type="component" value="Unassembled WGS sequence"/>
</dbReference>
<accession>W7IWD6</accession>
<feature type="compositionally biased region" description="Low complexity" evidence="1">
    <location>
        <begin position="1"/>
        <end position="23"/>
    </location>
</feature>
<gene>
    <name evidence="2" type="ORF">UO65_3912</name>
</gene>
<organism evidence="2 3">
    <name type="scientific">Actinokineospora spheciospongiae</name>
    <dbReference type="NCBI Taxonomy" id="909613"/>
    <lineage>
        <taxon>Bacteria</taxon>
        <taxon>Bacillati</taxon>
        <taxon>Actinomycetota</taxon>
        <taxon>Actinomycetes</taxon>
        <taxon>Pseudonocardiales</taxon>
        <taxon>Pseudonocardiaceae</taxon>
        <taxon>Actinokineospora</taxon>
    </lineage>
</organism>
<dbReference type="STRING" id="909613.UO65_3912"/>
<feature type="region of interest" description="Disordered" evidence="1">
    <location>
        <begin position="1"/>
        <end position="52"/>
    </location>
</feature>
<evidence type="ECO:0000313" key="2">
    <source>
        <dbReference type="EMBL" id="EWC60771.1"/>
    </source>
</evidence>
<dbReference type="EMBL" id="AYXG01000145">
    <property type="protein sequence ID" value="EWC60771.1"/>
    <property type="molecule type" value="Genomic_DNA"/>
</dbReference>
<name>W7IWD6_9PSEU</name>
<sequence>MRARNSSRSSSATSPPETSPSRAGATLPRGVPPCDRLSTARRQRGHREPSAG</sequence>
<proteinExistence type="predicted"/>
<evidence type="ECO:0000256" key="1">
    <source>
        <dbReference type="SAM" id="MobiDB-lite"/>
    </source>
</evidence>
<comment type="caution">
    <text evidence="2">The sequence shown here is derived from an EMBL/GenBank/DDBJ whole genome shotgun (WGS) entry which is preliminary data.</text>
</comment>